<reference evidence="1 2" key="1">
    <citation type="submission" date="2014-02" db="EMBL/GenBank/DDBJ databases">
        <title>Diversity of Thermotogales isolates from hydrothermal vents.</title>
        <authorList>
            <person name="Haverkamp T.H.A."/>
            <person name="Lossouarn J."/>
            <person name="Geslin C."/>
            <person name="Nesbo C.L."/>
        </authorList>
    </citation>
    <scope>NUCLEOTIDE SEQUENCE [LARGE SCALE GENOMIC DNA]</scope>
    <source>
        <strain evidence="1 2">431</strain>
    </source>
</reference>
<organism evidence="1 2">
    <name type="scientific">Thermosipho melanesiensis</name>
    <dbReference type="NCBI Taxonomy" id="46541"/>
    <lineage>
        <taxon>Bacteria</taxon>
        <taxon>Thermotogati</taxon>
        <taxon>Thermotogota</taxon>
        <taxon>Thermotogae</taxon>
        <taxon>Thermotogales</taxon>
        <taxon>Fervidobacteriaceae</taxon>
        <taxon>Thermosipho</taxon>
    </lineage>
</organism>
<gene>
    <name evidence="1" type="ORF">BW47_08880</name>
</gene>
<accession>A0ABM6GGR0</accession>
<sequence>MCLKRIYTQNLKPSEWENFNIAFFEETNVCKSTLIEIFISRDGSSIGDGHKDFTKRINEKSLYFKKQI</sequence>
<name>A0ABM6GGR0_9BACT</name>
<protein>
    <submittedName>
        <fullName evidence="1">Uncharacterized protein</fullName>
    </submittedName>
</protein>
<evidence type="ECO:0000313" key="2">
    <source>
        <dbReference type="Proteomes" id="UP000185490"/>
    </source>
</evidence>
<proteinExistence type="predicted"/>
<evidence type="ECO:0000313" key="1">
    <source>
        <dbReference type="EMBL" id="APT74940.1"/>
    </source>
</evidence>
<dbReference type="EMBL" id="CP007389">
    <property type="protein sequence ID" value="APT74940.1"/>
    <property type="molecule type" value="Genomic_DNA"/>
</dbReference>
<dbReference type="RefSeq" id="WP_041426114.1">
    <property type="nucleotide sequence ID" value="NZ_CP007389.1"/>
</dbReference>
<dbReference type="Proteomes" id="UP000185490">
    <property type="component" value="Chromosome"/>
</dbReference>
<keyword evidence="2" id="KW-1185">Reference proteome</keyword>